<evidence type="ECO:0000256" key="2">
    <source>
        <dbReference type="ARBA" id="ARBA00005745"/>
    </source>
</evidence>
<feature type="domain" description="Type II secretion system protein GspF" evidence="8">
    <location>
        <begin position="14"/>
        <end position="95"/>
    </location>
</feature>
<keyword evidence="7" id="KW-0472">Membrane</keyword>
<gene>
    <name evidence="9" type="ORF">A3A02_01525</name>
</gene>
<evidence type="ECO:0000256" key="1">
    <source>
        <dbReference type="ARBA" id="ARBA00004429"/>
    </source>
</evidence>
<comment type="caution">
    <text evidence="9">The sequence shown here is derived from an EMBL/GenBank/DDBJ whole genome shotgun (WGS) entry which is preliminary data.</text>
</comment>
<evidence type="ECO:0000256" key="6">
    <source>
        <dbReference type="ARBA" id="ARBA00022989"/>
    </source>
</evidence>
<comment type="similarity">
    <text evidence="2">Belongs to the GSP F family.</text>
</comment>
<evidence type="ECO:0000256" key="5">
    <source>
        <dbReference type="ARBA" id="ARBA00022692"/>
    </source>
</evidence>
<dbReference type="PANTHER" id="PTHR30012:SF7">
    <property type="entry name" value="PROTEIN TRANSPORT PROTEIN HOFC HOMOLOG"/>
    <property type="match status" value="1"/>
</dbReference>
<dbReference type="Proteomes" id="UP000177376">
    <property type="component" value="Unassembled WGS sequence"/>
</dbReference>
<reference evidence="9 10" key="1">
    <citation type="journal article" date="2016" name="Nat. Commun.">
        <title>Thousands of microbial genomes shed light on interconnected biogeochemical processes in an aquifer system.</title>
        <authorList>
            <person name="Anantharaman K."/>
            <person name="Brown C.T."/>
            <person name="Hug L.A."/>
            <person name="Sharon I."/>
            <person name="Castelle C.J."/>
            <person name="Probst A.J."/>
            <person name="Thomas B.C."/>
            <person name="Singh A."/>
            <person name="Wilkins M.J."/>
            <person name="Karaoz U."/>
            <person name="Brodie E.L."/>
            <person name="Williams K.H."/>
            <person name="Hubbard S.S."/>
            <person name="Banfield J.F."/>
        </authorList>
    </citation>
    <scope>NUCLEOTIDE SEQUENCE [LARGE SCALE GENOMIC DNA]</scope>
</reference>
<evidence type="ECO:0000256" key="3">
    <source>
        <dbReference type="ARBA" id="ARBA00022475"/>
    </source>
</evidence>
<evidence type="ECO:0000313" key="10">
    <source>
        <dbReference type="Proteomes" id="UP000177376"/>
    </source>
</evidence>
<dbReference type="EMBL" id="MHIM01000040">
    <property type="protein sequence ID" value="OGY51272.1"/>
    <property type="molecule type" value="Genomic_DNA"/>
</dbReference>
<dbReference type="InterPro" id="IPR042094">
    <property type="entry name" value="T2SS_GspF_sf"/>
</dbReference>
<accession>A0A1G1YG15</accession>
<keyword evidence="5" id="KW-0812">Transmembrane</keyword>
<dbReference type="GO" id="GO:0015628">
    <property type="term" value="P:protein secretion by the type II secretion system"/>
    <property type="evidence" value="ECO:0007669"/>
    <property type="project" value="TreeGrafter"/>
</dbReference>
<dbReference type="Pfam" id="PF00482">
    <property type="entry name" value="T2SSF"/>
    <property type="match status" value="2"/>
</dbReference>
<proteinExistence type="inferred from homology"/>
<feature type="domain" description="Type II secretion system protein GspF" evidence="8">
    <location>
        <begin position="110"/>
        <end position="191"/>
    </location>
</feature>
<evidence type="ECO:0000259" key="8">
    <source>
        <dbReference type="Pfam" id="PF00482"/>
    </source>
</evidence>
<name>A0A1G1YG15_9BACT</name>
<dbReference type="PANTHER" id="PTHR30012">
    <property type="entry name" value="GENERAL SECRETION PATHWAY PROTEIN"/>
    <property type="match status" value="1"/>
</dbReference>
<keyword evidence="4" id="KW-0997">Cell inner membrane</keyword>
<evidence type="ECO:0000313" key="9">
    <source>
        <dbReference type="EMBL" id="OGY51272.1"/>
    </source>
</evidence>
<organism evidence="9 10">
    <name type="scientific">Candidatus Buchananbacteria bacterium RIFCSPLOWO2_01_FULL_39_33</name>
    <dbReference type="NCBI Taxonomy" id="1797543"/>
    <lineage>
        <taxon>Bacteria</taxon>
        <taxon>Candidatus Buchananiibacteriota</taxon>
    </lineage>
</organism>
<dbReference type="InterPro" id="IPR018076">
    <property type="entry name" value="T2SS_GspF_dom"/>
</dbReference>
<protein>
    <recommendedName>
        <fullName evidence="8">Type II secretion system protein GspF domain-containing protein</fullName>
    </recommendedName>
</protein>
<keyword evidence="6" id="KW-1133">Transmembrane helix</keyword>
<dbReference type="AlphaFoldDB" id="A0A1G1YG15"/>
<evidence type="ECO:0000256" key="7">
    <source>
        <dbReference type="ARBA" id="ARBA00023136"/>
    </source>
</evidence>
<sequence length="194" mass="21212">MLTMARTIRQFWNDLHRLISAGLPLPKSLDLILSSLDCSNSFAKELGLIESYVHCRGFFYEALLKNPKFFGPLEINLIKAGERRKTLEIVLGCLAEGPLPIKANEYQNFYFSLATCLRSGVPLLSALQIAKNYCSGDLAKAIDKLGEAVKNGNPLSEPMRESGLFCDNEIVLVELGEGTGALDGISLSLAKACK</sequence>
<evidence type="ECO:0000256" key="4">
    <source>
        <dbReference type="ARBA" id="ARBA00022519"/>
    </source>
</evidence>
<dbReference type="GO" id="GO:0005886">
    <property type="term" value="C:plasma membrane"/>
    <property type="evidence" value="ECO:0007669"/>
    <property type="project" value="UniProtKB-SubCell"/>
</dbReference>
<dbReference type="Gene3D" id="1.20.81.30">
    <property type="entry name" value="Type II secretion system (T2SS), domain F"/>
    <property type="match status" value="2"/>
</dbReference>
<keyword evidence="3" id="KW-1003">Cell membrane</keyword>
<comment type="subcellular location">
    <subcellularLocation>
        <location evidence="1">Cell inner membrane</location>
        <topology evidence="1">Multi-pass membrane protein</topology>
    </subcellularLocation>
</comment>
<dbReference type="InterPro" id="IPR003004">
    <property type="entry name" value="GspF/PilC"/>
</dbReference>